<organism evidence="1 2">
    <name type="scientific">Vespula maculifrons</name>
    <name type="common">Eastern yellow jacket</name>
    <name type="synonym">Wasp</name>
    <dbReference type="NCBI Taxonomy" id="7453"/>
    <lineage>
        <taxon>Eukaryota</taxon>
        <taxon>Metazoa</taxon>
        <taxon>Ecdysozoa</taxon>
        <taxon>Arthropoda</taxon>
        <taxon>Hexapoda</taxon>
        <taxon>Insecta</taxon>
        <taxon>Pterygota</taxon>
        <taxon>Neoptera</taxon>
        <taxon>Endopterygota</taxon>
        <taxon>Hymenoptera</taxon>
        <taxon>Apocrita</taxon>
        <taxon>Aculeata</taxon>
        <taxon>Vespoidea</taxon>
        <taxon>Vespidae</taxon>
        <taxon>Vespinae</taxon>
        <taxon>Vespula</taxon>
    </lineage>
</organism>
<comment type="caution">
    <text evidence="1">The sequence shown here is derived from an EMBL/GenBank/DDBJ whole genome shotgun (WGS) entry which is preliminary data.</text>
</comment>
<evidence type="ECO:0000313" key="2">
    <source>
        <dbReference type="Proteomes" id="UP001607303"/>
    </source>
</evidence>
<accession>A0ABD2CMK8</accession>
<gene>
    <name evidence="1" type="ORF">V1477_004686</name>
</gene>
<keyword evidence="2" id="KW-1185">Reference proteome</keyword>
<evidence type="ECO:0000313" key="1">
    <source>
        <dbReference type="EMBL" id="KAL2746316.1"/>
    </source>
</evidence>
<reference evidence="1 2" key="1">
    <citation type="journal article" date="2024" name="Ann. Entomol. Soc. Am.">
        <title>Genomic analyses of the southern and eastern yellowjacket wasps (Hymenoptera: Vespidae) reveal evolutionary signatures of social life.</title>
        <authorList>
            <person name="Catto M.A."/>
            <person name="Caine P.B."/>
            <person name="Orr S.E."/>
            <person name="Hunt B.G."/>
            <person name="Goodisman M.A.D."/>
        </authorList>
    </citation>
    <scope>NUCLEOTIDE SEQUENCE [LARGE SCALE GENOMIC DNA]</scope>
    <source>
        <strain evidence="1">232</strain>
        <tissue evidence="1">Head and thorax</tissue>
    </source>
</reference>
<sequence length="74" mass="8723">MKEEGKERSNNCASMMRSNSTEAIVTVQTDCVRNKDQAMIIYRKTDVRRLRKQLESERISLSMRSDRQRSNNKL</sequence>
<protein>
    <submittedName>
        <fullName evidence="1">Uncharacterized protein</fullName>
    </submittedName>
</protein>
<proteinExistence type="predicted"/>
<dbReference type="Proteomes" id="UP001607303">
    <property type="component" value="Unassembled WGS sequence"/>
</dbReference>
<dbReference type="AlphaFoldDB" id="A0ABD2CMK8"/>
<name>A0ABD2CMK8_VESMC</name>
<dbReference type="EMBL" id="JAYRBN010000037">
    <property type="protein sequence ID" value="KAL2746316.1"/>
    <property type="molecule type" value="Genomic_DNA"/>
</dbReference>